<proteinExistence type="predicted"/>
<dbReference type="EMBL" id="AZGA01000020">
    <property type="protein sequence ID" value="KRM34939.1"/>
    <property type="molecule type" value="Genomic_DNA"/>
</dbReference>
<reference evidence="3 4" key="1">
    <citation type="journal article" date="2015" name="Genome Announc.">
        <title>Expanding the biotechnology potential of lactobacilli through comparative genomics of 213 strains and associated genera.</title>
        <authorList>
            <person name="Sun Z."/>
            <person name="Harris H.M."/>
            <person name="McCann A."/>
            <person name="Guo C."/>
            <person name="Argimon S."/>
            <person name="Zhang W."/>
            <person name="Yang X."/>
            <person name="Jeffery I.B."/>
            <person name="Cooney J.C."/>
            <person name="Kagawa T.F."/>
            <person name="Liu W."/>
            <person name="Song Y."/>
            <person name="Salvetti E."/>
            <person name="Wrobel A."/>
            <person name="Rasinkangas P."/>
            <person name="Parkhill J."/>
            <person name="Rea M.C."/>
            <person name="O'Sullivan O."/>
            <person name="Ritari J."/>
            <person name="Douillard F.P."/>
            <person name="Paul Ross R."/>
            <person name="Yang R."/>
            <person name="Briner A.E."/>
            <person name="Felis G.E."/>
            <person name="de Vos W.M."/>
            <person name="Barrangou R."/>
            <person name="Klaenhammer T.R."/>
            <person name="Caufield P.W."/>
            <person name="Cui Y."/>
            <person name="Zhang H."/>
            <person name="O'Toole P.W."/>
        </authorList>
    </citation>
    <scope>NUCLEOTIDE SEQUENCE [LARGE SCALE GENOMIC DNA]</scope>
    <source>
        <strain evidence="3 4">DSM 18527</strain>
    </source>
</reference>
<keyword evidence="2" id="KW-0812">Transmembrane</keyword>
<dbReference type="Proteomes" id="UP000051236">
    <property type="component" value="Unassembled WGS sequence"/>
</dbReference>
<feature type="transmembrane region" description="Helical" evidence="2">
    <location>
        <begin position="111"/>
        <end position="130"/>
    </location>
</feature>
<accession>A0A0R1Y3Q5</accession>
<keyword evidence="2" id="KW-0472">Membrane</keyword>
<keyword evidence="2" id="KW-1133">Transmembrane helix</keyword>
<evidence type="ECO:0000256" key="1">
    <source>
        <dbReference type="SAM" id="MobiDB-lite"/>
    </source>
</evidence>
<evidence type="ECO:0000256" key="2">
    <source>
        <dbReference type="SAM" id="Phobius"/>
    </source>
</evidence>
<evidence type="ECO:0000313" key="3">
    <source>
        <dbReference type="EMBL" id="KRM34939.1"/>
    </source>
</evidence>
<protein>
    <recommendedName>
        <fullName evidence="5">Gram-positive cocci surface proteins LPxTG domain-containing protein</fullName>
    </recommendedName>
</protein>
<evidence type="ECO:0000313" key="4">
    <source>
        <dbReference type="Proteomes" id="UP000051236"/>
    </source>
</evidence>
<dbReference type="NCBIfam" id="TIGR01167">
    <property type="entry name" value="LPXTG_anchor"/>
    <property type="match status" value="1"/>
</dbReference>
<feature type="region of interest" description="Disordered" evidence="1">
    <location>
        <begin position="51"/>
        <end position="94"/>
    </location>
</feature>
<comment type="caution">
    <text evidence="3">The sequence shown here is derived from an EMBL/GenBank/DDBJ whole genome shotgun (WGS) entry which is preliminary data.</text>
</comment>
<dbReference type="STRING" id="1423734.FC83_GL002080"/>
<keyword evidence="4" id="KW-1185">Reference proteome</keyword>
<feature type="compositionally biased region" description="Pro residues" evidence="1">
    <location>
        <begin position="66"/>
        <end position="80"/>
    </location>
</feature>
<feature type="transmembrane region" description="Helical" evidence="2">
    <location>
        <begin position="12"/>
        <end position="34"/>
    </location>
</feature>
<evidence type="ECO:0008006" key="5">
    <source>
        <dbReference type="Google" id="ProtNLM"/>
    </source>
</evidence>
<organism evidence="3 4">
    <name type="scientific">Agrilactobacillus composti DSM 18527 = JCM 14202</name>
    <dbReference type="NCBI Taxonomy" id="1423734"/>
    <lineage>
        <taxon>Bacteria</taxon>
        <taxon>Bacillati</taxon>
        <taxon>Bacillota</taxon>
        <taxon>Bacilli</taxon>
        <taxon>Lactobacillales</taxon>
        <taxon>Lactobacillaceae</taxon>
        <taxon>Agrilactobacillus</taxon>
    </lineage>
</organism>
<sequence length="143" mass="15616">MHVGGIDMAKFLLKISISVTWILVTMMIIVASLAPSQTVYAQSSTSQFTIYQDQPEPTPKPDETVPPKPQPQEPTKPSQPPSTGQTGAGKPTGMVQKLAGFLPQTGDKLDYWLMLIGVELISLAIILGGIRRQKERAYDKEAH</sequence>
<dbReference type="AlphaFoldDB" id="A0A0R1Y3Q5"/>
<gene>
    <name evidence="3" type="ORF">FC83_GL002080</name>
</gene>
<dbReference type="PATRIC" id="fig|1423734.3.peg.2103"/>
<name>A0A0R1Y3Q5_9LACO</name>